<dbReference type="AlphaFoldDB" id="T1CAK0"/>
<evidence type="ECO:0000259" key="8">
    <source>
        <dbReference type="Pfam" id="PF00361"/>
    </source>
</evidence>
<feature type="domain" description="NADH:quinone oxidoreductase/Mrp antiporter transmembrane" evidence="8">
    <location>
        <begin position="6"/>
        <end position="157"/>
    </location>
</feature>
<evidence type="ECO:0000313" key="9">
    <source>
        <dbReference type="EMBL" id="EQD63540.1"/>
    </source>
</evidence>
<dbReference type="PANTHER" id="PTHR42682">
    <property type="entry name" value="HYDROGENASE-4 COMPONENT F"/>
    <property type="match status" value="1"/>
</dbReference>
<feature type="transmembrane region" description="Helical" evidence="7">
    <location>
        <begin position="55"/>
        <end position="74"/>
    </location>
</feature>
<name>T1CAK0_9ZZZZ</name>
<reference evidence="9" key="2">
    <citation type="journal article" date="2014" name="ISME J.">
        <title>Microbial stratification in low pH oxic and suboxic macroscopic growths along an acid mine drainage.</title>
        <authorList>
            <person name="Mendez-Garcia C."/>
            <person name="Mesa V."/>
            <person name="Sprenger R.R."/>
            <person name="Richter M."/>
            <person name="Diez M.S."/>
            <person name="Solano J."/>
            <person name="Bargiela R."/>
            <person name="Golyshina O.V."/>
            <person name="Manteca A."/>
            <person name="Ramos J.L."/>
            <person name="Gallego J.R."/>
            <person name="Llorente I."/>
            <person name="Martins Dos Santos V.A."/>
            <person name="Jensen O.N."/>
            <person name="Pelaez A.I."/>
            <person name="Sanchez J."/>
            <person name="Ferrer M."/>
        </authorList>
    </citation>
    <scope>NUCLEOTIDE SEQUENCE</scope>
</reference>
<keyword evidence="2" id="KW-1003">Cell membrane</keyword>
<evidence type="ECO:0000256" key="2">
    <source>
        <dbReference type="ARBA" id="ARBA00022475"/>
    </source>
</evidence>
<evidence type="ECO:0000256" key="3">
    <source>
        <dbReference type="ARBA" id="ARBA00022692"/>
    </source>
</evidence>
<feature type="transmembrane region" description="Helical" evidence="7">
    <location>
        <begin position="120"/>
        <end position="143"/>
    </location>
</feature>
<comment type="subcellular location">
    <subcellularLocation>
        <location evidence="1">Cell membrane</location>
        <topology evidence="1">Multi-pass membrane protein</topology>
    </subcellularLocation>
</comment>
<feature type="transmembrane region" description="Helical" evidence="7">
    <location>
        <begin position="21"/>
        <end position="43"/>
    </location>
</feature>
<keyword evidence="4 7" id="KW-1133">Transmembrane helix</keyword>
<dbReference type="EMBL" id="AUZX01006467">
    <property type="protein sequence ID" value="EQD63540.1"/>
    <property type="molecule type" value="Genomic_DNA"/>
</dbReference>
<dbReference type="Pfam" id="PF00361">
    <property type="entry name" value="Proton_antipo_M"/>
    <property type="match status" value="1"/>
</dbReference>
<comment type="caution">
    <text evidence="9">The sequence shown here is derived from an EMBL/GenBank/DDBJ whole genome shotgun (WGS) entry which is preliminary data.</text>
</comment>
<keyword evidence="5" id="KW-0560">Oxidoreductase</keyword>
<keyword evidence="6 7" id="KW-0472">Membrane</keyword>
<organism evidence="9">
    <name type="scientific">mine drainage metagenome</name>
    <dbReference type="NCBI Taxonomy" id="410659"/>
    <lineage>
        <taxon>unclassified sequences</taxon>
        <taxon>metagenomes</taxon>
        <taxon>ecological metagenomes</taxon>
    </lineage>
</organism>
<dbReference type="GO" id="GO:0005886">
    <property type="term" value="C:plasma membrane"/>
    <property type="evidence" value="ECO:0007669"/>
    <property type="project" value="UniProtKB-SubCell"/>
</dbReference>
<reference evidence="9" key="1">
    <citation type="submission" date="2013-08" db="EMBL/GenBank/DDBJ databases">
        <authorList>
            <person name="Mendez C."/>
            <person name="Richter M."/>
            <person name="Ferrer M."/>
            <person name="Sanchez J."/>
        </authorList>
    </citation>
    <scope>NUCLEOTIDE SEQUENCE</scope>
</reference>
<proteinExistence type="predicted"/>
<gene>
    <name evidence="9" type="ORF">B1A_09077</name>
</gene>
<sequence>MSLFGYFMIAYKKNSTAFPPFVFLAFGELSTLFLAVSFAAIFFYTGTLNMVPLNVSPYIIFIALIGFMIKMGIIPLQMVEWLPIAHGEAPTNGSIIFSAAMTTAGIYATLRISMLEVVPYLSIGILLMIIGAFSLLMASIYAVSSENSKMLPAYSTIE</sequence>
<dbReference type="InterPro" id="IPR052175">
    <property type="entry name" value="ComplexI-like_HydComp"/>
</dbReference>
<evidence type="ECO:0000256" key="1">
    <source>
        <dbReference type="ARBA" id="ARBA00004651"/>
    </source>
</evidence>
<feature type="transmembrane region" description="Helical" evidence="7">
    <location>
        <begin position="95"/>
        <end position="114"/>
    </location>
</feature>
<accession>T1CAK0</accession>
<evidence type="ECO:0000256" key="7">
    <source>
        <dbReference type="SAM" id="Phobius"/>
    </source>
</evidence>
<dbReference type="PANTHER" id="PTHR42682:SF4">
    <property type="entry name" value="NADH-UBIQUINONE_PLASTOQUINONE"/>
    <property type="match status" value="1"/>
</dbReference>
<feature type="non-terminal residue" evidence="9">
    <location>
        <position position="158"/>
    </location>
</feature>
<keyword evidence="3 7" id="KW-0812">Transmembrane</keyword>
<evidence type="ECO:0000256" key="6">
    <source>
        <dbReference type="ARBA" id="ARBA00023136"/>
    </source>
</evidence>
<dbReference type="InterPro" id="IPR001750">
    <property type="entry name" value="ND/Mrp_TM"/>
</dbReference>
<evidence type="ECO:0000256" key="5">
    <source>
        <dbReference type="ARBA" id="ARBA00023002"/>
    </source>
</evidence>
<protein>
    <submittedName>
        <fullName evidence="9">Hydrogenase 4 subunit B</fullName>
    </submittedName>
</protein>
<dbReference type="GO" id="GO:0016491">
    <property type="term" value="F:oxidoreductase activity"/>
    <property type="evidence" value="ECO:0007669"/>
    <property type="project" value="UniProtKB-KW"/>
</dbReference>
<evidence type="ECO:0000256" key="4">
    <source>
        <dbReference type="ARBA" id="ARBA00022989"/>
    </source>
</evidence>